<keyword evidence="2" id="KW-0472">Membrane</keyword>
<gene>
    <name evidence="3" type="ORF">ACG04Q_20035</name>
</gene>
<accession>A0ABW7GPJ8</accession>
<feature type="compositionally biased region" description="Low complexity" evidence="1">
    <location>
        <begin position="204"/>
        <end position="227"/>
    </location>
</feature>
<keyword evidence="4" id="KW-1185">Reference proteome</keyword>
<protein>
    <recommendedName>
        <fullName evidence="5">YIP1 family protein</fullName>
    </recommendedName>
</protein>
<keyword evidence="2" id="KW-1133">Transmembrane helix</keyword>
<evidence type="ECO:0000256" key="2">
    <source>
        <dbReference type="SAM" id="Phobius"/>
    </source>
</evidence>
<dbReference type="EMBL" id="JBIGHX010000008">
    <property type="protein sequence ID" value="MFG6463876.1"/>
    <property type="molecule type" value="Genomic_DNA"/>
</dbReference>
<name>A0ABW7GPJ8_9BURK</name>
<feature type="transmembrane region" description="Helical" evidence="2">
    <location>
        <begin position="164"/>
        <end position="184"/>
    </location>
</feature>
<evidence type="ECO:0000256" key="1">
    <source>
        <dbReference type="SAM" id="MobiDB-lite"/>
    </source>
</evidence>
<organism evidence="3 4">
    <name type="scientific">Pelomonas lactea</name>
    <dbReference type="NCBI Taxonomy" id="3299030"/>
    <lineage>
        <taxon>Bacteria</taxon>
        <taxon>Pseudomonadati</taxon>
        <taxon>Pseudomonadota</taxon>
        <taxon>Betaproteobacteria</taxon>
        <taxon>Burkholderiales</taxon>
        <taxon>Sphaerotilaceae</taxon>
        <taxon>Roseateles</taxon>
    </lineage>
</organism>
<feature type="transmembrane region" description="Helical" evidence="2">
    <location>
        <begin position="131"/>
        <end position="152"/>
    </location>
</feature>
<comment type="caution">
    <text evidence="3">The sequence shown here is derived from an EMBL/GenBank/DDBJ whole genome shotgun (WGS) entry which is preliminary data.</text>
</comment>
<dbReference type="Proteomes" id="UP001606302">
    <property type="component" value="Unassembled WGS sequence"/>
</dbReference>
<keyword evidence="2" id="KW-0812">Transmembrane</keyword>
<evidence type="ECO:0008006" key="5">
    <source>
        <dbReference type="Google" id="ProtNLM"/>
    </source>
</evidence>
<feature type="transmembrane region" description="Helical" evidence="2">
    <location>
        <begin position="41"/>
        <end position="61"/>
    </location>
</feature>
<evidence type="ECO:0000313" key="3">
    <source>
        <dbReference type="EMBL" id="MFG6463876.1"/>
    </source>
</evidence>
<proteinExistence type="predicted"/>
<dbReference type="RefSeq" id="WP_394513082.1">
    <property type="nucleotide sequence ID" value="NZ_JBIGHX010000008.1"/>
</dbReference>
<feature type="region of interest" description="Disordered" evidence="1">
    <location>
        <begin position="198"/>
        <end position="260"/>
    </location>
</feature>
<sequence>MSDAAAPRPLPWALALRLLAAPARAWPLALGGGAAAAWRFTAALALGATLAATVGFAFVGLHTGHFGLRFLPLAALGRAALGAVLLVALALLLAEAARLWAPRFGAQAGRSTLQAATLQALGPAWLWGHALVWPVLWWAWPLALAAGLWQLHLGLRTAARPRQAAAYTAATALSVAALALLLLLGRCSAPGDALAPPPFPWSPLPDAAEADGTPPPGGAAAAAADAGAAGGRGTGAGLPPDLAGSGAMGLPPGAAASATADLERWTRSAPGGEPRTRSVLEDLLPGRLAGFDRQVTESYAHAPGAKAEAMLQVLGTSASARVENHARAHRGRYLHLSIDDLAGHGPALAAKLLNEIVETGGQTTADGGRTQRSLTTGEQTVTVLACQRAPEQCTLDILVAERYLLRAESAHVPVDELRRYVAQVDIAALVRRAQSRQPVE</sequence>
<feature type="transmembrane region" description="Helical" evidence="2">
    <location>
        <begin position="73"/>
        <end position="94"/>
    </location>
</feature>
<evidence type="ECO:0000313" key="4">
    <source>
        <dbReference type="Proteomes" id="UP001606302"/>
    </source>
</evidence>
<reference evidence="3 4" key="1">
    <citation type="submission" date="2024-08" db="EMBL/GenBank/DDBJ databases">
        <authorList>
            <person name="Lu H."/>
        </authorList>
    </citation>
    <scope>NUCLEOTIDE SEQUENCE [LARGE SCALE GENOMIC DNA]</scope>
    <source>
        <strain evidence="3 4">DXS20W</strain>
    </source>
</reference>